<dbReference type="AlphaFoldDB" id="A0A953LDG5"/>
<dbReference type="PANTHER" id="PTHR37813">
    <property type="entry name" value="FELS-2 PROPHAGE PROTEIN"/>
    <property type="match status" value="1"/>
</dbReference>
<dbReference type="RefSeq" id="WP_273378197.1">
    <property type="nucleotide sequence ID" value="NZ_PIUK01000023.1"/>
</dbReference>
<dbReference type="InterPro" id="IPR010090">
    <property type="entry name" value="Phage_tape_meas"/>
</dbReference>
<dbReference type="Pfam" id="PF10145">
    <property type="entry name" value="PhageMin_Tail"/>
    <property type="match status" value="1"/>
</dbReference>
<feature type="domain" description="Phage tail tape measure protein" evidence="3">
    <location>
        <begin position="95"/>
        <end position="278"/>
    </location>
</feature>
<comment type="caution">
    <text evidence="4">The sequence shown here is derived from an EMBL/GenBank/DDBJ whole genome shotgun (WGS) entry which is preliminary data.</text>
</comment>
<dbReference type="Proteomes" id="UP000732377">
    <property type="component" value="Unassembled WGS sequence"/>
</dbReference>
<protein>
    <submittedName>
        <fullName evidence="4">Phage tail tape measure protein</fullName>
    </submittedName>
</protein>
<keyword evidence="2" id="KW-0472">Membrane</keyword>
<feature type="transmembrane region" description="Helical" evidence="2">
    <location>
        <begin position="381"/>
        <end position="399"/>
    </location>
</feature>
<gene>
    <name evidence="4" type="ORF">CWE10_04020</name>
</gene>
<sequence length="746" mass="79355">MVALAAELGTLLVKIGTDLSDFTKGMSEASGKLASFAKEAGEKVANVGKELSTKVTAPIVGLGTASVKLAGDFESAMNKVKALSGATGDDFENLRNLALELGATTQFSAQQAADAMGFLAMAGFEVNEIIGAMPGTLQLAAVAGLDMGRAADIASNILTGYGMAVEDLARVNDVLAKAMTSSNVDLVMLGESMKYAGPVANSLGVAFEEAAAAIGMMGNAGIQGSMAGTSLRGILSRLVNPTKEVATILDELGITVMDSSGKMLPLVDILRQFEQAGVDTATIMTIFGDRAGPAMAALLDQGSAALESFTESLRNSAGTAEEIARVQMEGFKGSWNEMTSAMEGAAIAIGTLILPVVTDLANRVAEFFTWLTNLDPEMQRLIITVAAVAAAIGPLLLVLGNLIKSFGIVAGAIGAISGPVWAVIAVLAGLAAIFTHLWQTNESFREHVLAAWEAIRDGGLEIWNALRDNFMSVWETMKEFFASVLEWMQVWWELFGDEITAAFVATWEFLKNTFITVWETITGVFEGVLEVLKGIFDVFRGIFTGDWQLMWEGIQSIFGGILQVLESLWTGFWETFANIITWAWELIQNALSALWDAISGWFKGLATAAVNWGRDMMQGFLDGITSMFSRIWDTVTNFVRSVTEKVKSVLGIASPSKVFMEIGKNVGEGLAIGIEATKIDVGRAIASITPVKSAAAHVGGEPNVVPTAYGTVTVPVYLFPGGPELGEFVREWVFGDLRQTVRAMGT</sequence>
<dbReference type="PANTHER" id="PTHR37813:SF1">
    <property type="entry name" value="FELS-2 PROPHAGE PROTEIN"/>
    <property type="match status" value="1"/>
</dbReference>
<accession>A0A953LDG5</accession>
<proteinExistence type="predicted"/>
<evidence type="ECO:0000256" key="2">
    <source>
        <dbReference type="SAM" id="Phobius"/>
    </source>
</evidence>
<keyword evidence="2" id="KW-1133">Transmembrane helix</keyword>
<feature type="transmembrane region" description="Helical" evidence="2">
    <location>
        <begin position="406"/>
        <end position="438"/>
    </location>
</feature>
<keyword evidence="2" id="KW-0812">Transmembrane</keyword>
<evidence type="ECO:0000313" key="5">
    <source>
        <dbReference type="Proteomes" id="UP000732377"/>
    </source>
</evidence>
<dbReference type="EMBL" id="PIUK01000023">
    <property type="protein sequence ID" value="MBY6275375.1"/>
    <property type="molecule type" value="Genomic_DNA"/>
</dbReference>
<keyword evidence="1" id="KW-1188">Viral release from host cell</keyword>
<organism evidence="4 5">
    <name type="scientific">Symbiobacterium thermophilum</name>
    <dbReference type="NCBI Taxonomy" id="2734"/>
    <lineage>
        <taxon>Bacteria</taxon>
        <taxon>Bacillati</taxon>
        <taxon>Bacillota</taxon>
        <taxon>Clostridia</taxon>
        <taxon>Eubacteriales</taxon>
        <taxon>Symbiobacteriaceae</taxon>
        <taxon>Symbiobacterium</taxon>
    </lineage>
</organism>
<name>A0A953LDG5_SYMTR</name>
<evidence type="ECO:0000313" key="4">
    <source>
        <dbReference type="EMBL" id="MBY6275375.1"/>
    </source>
</evidence>
<evidence type="ECO:0000256" key="1">
    <source>
        <dbReference type="ARBA" id="ARBA00022612"/>
    </source>
</evidence>
<reference evidence="4" key="1">
    <citation type="submission" date="2017-11" db="EMBL/GenBank/DDBJ databases">
        <title>Three new genomes from thermophilic consortium.</title>
        <authorList>
            <person name="Quaggio R."/>
            <person name="Amgarten D."/>
            <person name="Setubal J.C."/>
        </authorList>
    </citation>
    <scope>NUCLEOTIDE SEQUENCE</scope>
    <source>
        <strain evidence="4">ZCTH01-B2</strain>
    </source>
</reference>
<evidence type="ECO:0000259" key="3">
    <source>
        <dbReference type="Pfam" id="PF10145"/>
    </source>
</evidence>
<dbReference type="NCBIfam" id="TIGR01760">
    <property type="entry name" value="tape_meas_TP901"/>
    <property type="match status" value="1"/>
</dbReference>